<feature type="domain" description="Flagellin C-terminal" evidence="4">
    <location>
        <begin position="261"/>
        <end position="345"/>
    </location>
</feature>
<evidence type="ECO:0000256" key="2">
    <source>
        <dbReference type="ARBA" id="ARBA00005709"/>
    </source>
</evidence>
<keyword evidence="5" id="KW-0282">Flagellum</keyword>
<keyword evidence="3" id="KW-0975">Bacterial flagellum</keyword>
<evidence type="ECO:0000259" key="4">
    <source>
        <dbReference type="Pfam" id="PF00700"/>
    </source>
</evidence>
<keyword evidence="6" id="KW-1185">Reference proteome</keyword>
<dbReference type="InterPro" id="IPR042187">
    <property type="entry name" value="Flagellin_C_sub2"/>
</dbReference>
<dbReference type="SUPFAM" id="SSF64518">
    <property type="entry name" value="Phase 1 flagellin"/>
    <property type="match status" value="1"/>
</dbReference>
<sequence>MNETIFGPKGLGNAYGKMLENIEVNGSSRPIEYSSRSGPGTVPAWDHMWFPSTNLSIMRYRTVLADNSMEIKYVINNGDAFDTNFKLSNIVNPPLNSVITDAGGSLLASGNNVINPPSGSIFNMTGTDANAGMIFDDALGFLAPTTLTINNPVVGQPQVKFDWQLSVPQGTSVTLGFKYGPFSLNLDVFERTHETEVTKHIETTVNTDIKDIDFISPKIDIQSGANSGQEIAIPLFNVNAQGLGITNMGLLPPSIPEQALAQADGAIARVSNYRGIYGALQNRMEHTLNNLGNSAENLTASESRIRDADMAKEMLSLTKSNIITQAAQAMLAQANQNPQAMLQLLK</sequence>
<comment type="caution">
    <text evidence="5">The sequence shown here is derived from an EMBL/GenBank/DDBJ whole genome shotgun (WGS) entry which is preliminary data.</text>
</comment>
<dbReference type="Proteomes" id="UP001589747">
    <property type="component" value="Unassembled WGS sequence"/>
</dbReference>
<dbReference type="InterPro" id="IPR001492">
    <property type="entry name" value="Flagellin"/>
</dbReference>
<proteinExistence type="inferred from homology"/>
<dbReference type="Gene3D" id="1.20.1330.10">
    <property type="entry name" value="f41 fragment of flagellin, N-terminal domain"/>
    <property type="match status" value="1"/>
</dbReference>
<evidence type="ECO:0000256" key="1">
    <source>
        <dbReference type="ARBA" id="ARBA00004365"/>
    </source>
</evidence>
<comment type="similarity">
    <text evidence="2">Belongs to the bacterial flagellin family.</text>
</comment>
<dbReference type="RefSeq" id="WP_377493702.1">
    <property type="nucleotide sequence ID" value="NZ_JBHMDO010000017.1"/>
</dbReference>
<accession>A0ABV5KM94</accession>
<gene>
    <name evidence="5" type="ORF">ACFFSY_10585</name>
</gene>
<keyword evidence="5" id="KW-0966">Cell projection</keyword>
<dbReference type="InterPro" id="IPR046358">
    <property type="entry name" value="Flagellin_C"/>
</dbReference>
<name>A0ABV5KM94_9BACL</name>
<keyword evidence="5" id="KW-0969">Cilium</keyword>
<dbReference type="PANTHER" id="PTHR42792:SF2">
    <property type="entry name" value="FLAGELLIN"/>
    <property type="match status" value="1"/>
</dbReference>
<evidence type="ECO:0000313" key="6">
    <source>
        <dbReference type="Proteomes" id="UP001589747"/>
    </source>
</evidence>
<dbReference type="Pfam" id="PF00700">
    <property type="entry name" value="Flagellin_C"/>
    <property type="match status" value="1"/>
</dbReference>
<protein>
    <submittedName>
        <fullName evidence="5">Flagellin</fullName>
    </submittedName>
</protein>
<reference evidence="5 6" key="1">
    <citation type="submission" date="2024-09" db="EMBL/GenBank/DDBJ databases">
        <authorList>
            <person name="Sun Q."/>
            <person name="Mori K."/>
        </authorList>
    </citation>
    <scope>NUCLEOTIDE SEQUENCE [LARGE SCALE GENOMIC DNA]</scope>
    <source>
        <strain evidence="5 6">TISTR 2452</strain>
    </source>
</reference>
<organism evidence="5 6">
    <name type="scientific">Paenibacillus aurantiacus</name>
    <dbReference type="NCBI Taxonomy" id="1936118"/>
    <lineage>
        <taxon>Bacteria</taxon>
        <taxon>Bacillati</taxon>
        <taxon>Bacillota</taxon>
        <taxon>Bacilli</taxon>
        <taxon>Bacillales</taxon>
        <taxon>Paenibacillaceae</taxon>
        <taxon>Paenibacillus</taxon>
    </lineage>
</organism>
<evidence type="ECO:0000313" key="5">
    <source>
        <dbReference type="EMBL" id="MFB9326361.1"/>
    </source>
</evidence>
<dbReference type="Gene3D" id="6.10.10.10">
    <property type="entry name" value="Flagellar export chaperone, C-terminal domain"/>
    <property type="match status" value="1"/>
</dbReference>
<evidence type="ECO:0000256" key="3">
    <source>
        <dbReference type="ARBA" id="ARBA00023143"/>
    </source>
</evidence>
<dbReference type="PANTHER" id="PTHR42792">
    <property type="entry name" value="FLAGELLIN"/>
    <property type="match status" value="1"/>
</dbReference>
<dbReference type="EMBL" id="JBHMDO010000017">
    <property type="protein sequence ID" value="MFB9326361.1"/>
    <property type="molecule type" value="Genomic_DNA"/>
</dbReference>
<comment type="subcellular location">
    <subcellularLocation>
        <location evidence="1">Bacterial flagellum</location>
    </subcellularLocation>
</comment>